<protein>
    <recommendedName>
        <fullName evidence="1">Sliding clamp</fullName>
    </recommendedName>
    <alternativeName>
        <fullName evidence="1">DNA polymerase accessory protein Gp45</fullName>
    </alternativeName>
    <alternativeName>
        <fullName evidence="1">DNA polymerase clamp</fullName>
    </alternativeName>
</protein>
<dbReference type="InterPro" id="IPR046389">
    <property type="entry name" value="Sliding_clamp_T4"/>
</dbReference>
<keyword evidence="1" id="KW-1194">Viral DNA replication</keyword>
<dbReference type="EMBL" id="HQ317393">
    <property type="protein sequence ID" value="AGN30126.1"/>
    <property type="molecule type" value="Genomic_DNA"/>
</dbReference>
<sequence length="220" mass="24157">MKLNKSTIEVLKNFAGINNGMVIHQGARIRTQDNLNKQIAYADIEDSFPVEFAVYDLGEFLSALNLLDNAELDFQEKYVVVTGDGGAELTFQYANAEFVTEAPEKLNFPEDSDVVHFDLKGEALQKIKKASATLGLSDICVSTVAGSDEIILSATDAQGSSKHKFGINVGEVGNDVEFKFFFKAERLNIVDQDYKVSIHPAGISRFTGLSLEYFIATEAL</sequence>
<dbReference type="RefSeq" id="YP_008125275.1">
    <property type="nucleotide sequence ID" value="NC_021529.2"/>
</dbReference>
<evidence type="ECO:0000256" key="1">
    <source>
        <dbReference type="HAMAP-Rule" id="MF_04161"/>
    </source>
</evidence>
<gene>
    <name evidence="3" type="ORF">VPFG_00124</name>
</gene>
<dbReference type="Proteomes" id="UP000201461">
    <property type="component" value="Segment"/>
</dbReference>
<evidence type="ECO:0000259" key="2">
    <source>
        <dbReference type="Pfam" id="PF09116"/>
    </source>
</evidence>
<dbReference type="GO" id="GO:0019083">
    <property type="term" value="P:viral transcription"/>
    <property type="evidence" value="ECO:0007669"/>
    <property type="project" value="UniProtKB-UniRule"/>
</dbReference>
<name>R9TEF1_9CAUD</name>
<comment type="subunit">
    <text evidence="1">Homotrimer. Interacts with the viral DNA polymerase; this interaction constitutes the polymerase holoenzyme. Interacts with the sliding-clamp-loader; this interaction allows the sliding-clamp-loader to open the sliding clamp. Interacts with the viral DNA ligase. Part of the replicase complex that includes the DNA polymerase, the polymerase clamp, the clamp loader complex, the single-stranded DNA binding protein, the primase, the helicase and the helicase assembly factor. Interacts with the viral RNA polymerase (RNAP). Part of the transcription activation complex containing host RNAP, the viral RNA polymerase sigma-like factor, the late transcription coactivator, and the sliding clamp.</text>
</comment>
<keyword evidence="1" id="KW-1195">Viral transcription</keyword>
<comment type="similarity">
    <text evidence="1">Belongs to the Tevenvirinae sliding clamp family.</text>
</comment>
<dbReference type="HAMAP" id="MF_04161">
    <property type="entry name" value="Sliding_clamp_T4"/>
    <property type="match status" value="1"/>
</dbReference>
<keyword evidence="4" id="KW-1185">Reference proteome</keyword>
<evidence type="ECO:0000313" key="4">
    <source>
        <dbReference type="Proteomes" id="UP000201461"/>
    </source>
</evidence>
<feature type="domain" description="Sliding clamp C-terminal" evidence="2">
    <location>
        <begin position="117"/>
        <end position="219"/>
    </location>
</feature>
<dbReference type="SUPFAM" id="SSF55979">
    <property type="entry name" value="DNA clamp"/>
    <property type="match status" value="2"/>
</dbReference>
<dbReference type="GO" id="GO:0006260">
    <property type="term" value="P:DNA replication"/>
    <property type="evidence" value="ECO:0007669"/>
    <property type="project" value="UniProtKB-KW"/>
</dbReference>
<keyword evidence="1" id="KW-0235">DNA replication</keyword>
<reference evidence="3 4" key="1">
    <citation type="journal article" date="2014" name="Genome Biol. Evol.">
        <title>Composite Conserved Promoter-Terminator Motifs (PeSLs) that Mediate Modular Shuffling in the Diverse T4-Like Myoviruses.</title>
        <authorList>
            <person name="Comeau A.M."/>
            <person name="Arbiol C."/>
            <person name="Krisch H.M."/>
        </authorList>
    </citation>
    <scope>NUCLEOTIDE SEQUENCE [LARGE SCALE GENOMIC DNA]</scope>
</reference>
<dbReference type="Pfam" id="PF09116">
    <property type="entry name" value="gp45-slide_C"/>
    <property type="match status" value="1"/>
</dbReference>
<dbReference type="GO" id="GO:0030337">
    <property type="term" value="F:DNA polymerase processivity factor activity"/>
    <property type="evidence" value="ECO:0007669"/>
    <property type="project" value="UniProtKB-UniRule"/>
</dbReference>
<evidence type="ECO:0000313" key="3">
    <source>
        <dbReference type="EMBL" id="AGN30126.1"/>
    </source>
</evidence>
<dbReference type="KEGG" id="vg:15926577"/>
<organism evidence="3 4">
    <name type="scientific">Vibrio phage nt-1</name>
    <dbReference type="NCBI Taxonomy" id="115992"/>
    <lineage>
        <taxon>Viruses</taxon>
        <taxon>Duplodnaviria</taxon>
        <taxon>Heunggongvirae</taxon>
        <taxon>Uroviricota</taxon>
        <taxon>Caudoviricetes</taxon>
        <taxon>Pantevenvirales</taxon>
        <taxon>Straboviridae</taxon>
        <taxon>Mylasvirus</taxon>
        <taxon>Mylasvirus persius</taxon>
    </lineage>
</organism>
<dbReference type="InterPro" id="IPR046938">
    <property type="entry name" value="DNA_clamp_sf"/>
</dbReference>
<comment type="function">
    <text evidence="1">Sliding clamp that encircles the genomic DNA and links the DNA polymerase to the template to control the processivity of DNA synthesis. Responsible for tethering the catalytic subunit of DNA polymerase to DNA during high-speed replication. Interaction with the sliding-clamp-loader opens the sliding clamp so that it can be loaded around the DNA template. During transcription, encircles the DNA and tethers host RNA polymerase (RNAP) to it.</text>
</comment>
<dbReference type="OrthoDB" id="7567at10239"/>
<dbReference type="Gene3D" id="3.70.10.10">
    <property type="match status" value="1"/>
</dbReference>
<proteinExistence type="inferred from homology"/>
<dbReference type="GO" id="GO:0039693">
    <property type="term" value="P:viral DNA genome replication"/>
    <property type="evidence" value="ECO:0007669"/>
    <property type="project" value="UniProtKB-UniRule"/>
</dbReference>
<dbReference type="InterPro" id="IPR015200">
    <property type="entry name" value="Sliding_clamp_C"/>
</dbReference>
<accession>R9TEF1</accession>
<dbReference type="GeneID" id="15926577"/>